<sequence>MRNKLYAVVLLLGAAATVSSCKDDDAGTPVRPYTVPTTYSFANANYTKSTQRVKMLLELDTYLKTANTGLTTVPLDQAKVNNMWANTNNPFADASLNTSGVNIKDFTTDATLYKLFADSVLIYNTGTPAVAGTGGFLPRNTGKIIVGPRGMEYGQTFLKGTFSGFLFKKAVDALTAAKAKSATDTAAAQLLWDEAFGYLAVPVNYDSSLAYANTDPNRPLHWGGYLRERGRGIQAGGIIFGAFLKGRAAIGGYDVNVRNAQADIILAKWEQLAAAAALEYVTAPTASSAVGNPATQFHALSEGFGFIKTFKYRPSNSKLSAANFAILEGIMNKDFYALVNQAGFTDLKQAQNIIKTTYGL</sequence>
<evidence type="ECO:0000313" key="3">
    <source>
        <dbReference type="Proteomes" id="UP000185003"/>
    </source>
</evidence>
<keyword evidence="3" id="KW-1185">Reference proteome</keyword>
<evidence type="ECO:0000256" key="1">
    <source>
        <dbReference type="SAM" id="SignalP"/>
    </source>
</evidence>
<evidence type="ECO:0000313" key="2">
    <source>
        <dbReference type="EMBL" id="SIN66359.1"/>
    </source>
</evidence>
<dbReference type="EMBL" id="FSRA01000001">
    <property type="protein sequence ID" value="SIN66359.1"/>
    <property type="molecule type" value="Genomic_DNA"/>
</dbReference>
<reference evidence="2 3" key="1">
    <citation type="submission" date="2016-11" db="EMBL/GenBank/DDBJ databases">
        <authorList>
            <person name="Jaros S."/>
            <person name="Januszkiewicz K."/>
            <person name="Wedrychowicz H."/>
        </authorList>
    </citation>
    <scope>NUCLEOTIDE SEQUENCE [LARGE SCALE GENOMIC DNA]</scope>
    <source>
        <strain evidence="2 3">DSM 24787</strain>
    </source>
</reference>
<dbReference type="Proteomes" id="UP000185003">
    <property type="component" value="Unassembled WGS sequence"/>
</dbReference>
<feature type="chain" id="PRO_5012071174" description="DUF4856 domain-containing protein" evidence="1">
    <location>
        <begin position="22"/>
        <end position="360"/>
    </location>
</feature>
<feature type="signal peptide" evidence="1">
    <location>
        <begin position="1"/>
        <end position="21"/>
    </location>
</feature>
<name>A0A1N6D6H0_9BACT</name>
<dbReference type="OrthoDB" id="5498726at2"/>
<dbReference type="InterPro" id="IPR032331">
    <property type="entry name" value="DUF4856"/>
</dbReference>
<dbReference type="Pfam" id="PF16148">
    <property type="entry name" value="DUF4856"/>
    <property type="match status" value="1"/>
</dbReference>
<dbReference type="PROSITE" id="PS51257">
    <property type="entry name" value="PROKAR_LIPOPROTEIN"/>
    <property type="match status" value="1"/>
</dbReference>
<evidence type="ECO:0008006" key="4">
    <source>
        <dbReference type="Google" id="ProtNLM"/>
    </source>
</evidence>
<dbReference type="STRING" id="536979.SAMN04488055_0349"/>
<gene>
    <name evidence="2" type="ORF">SAMN04488055_0349</name>
</gene>
<dbReference type="AlphaFoldDB" id="A0A1N6D6H0"/>
<dbReference type="RefSeq" id="WP_074237452.1">
    <property type="nucleotide sequence ID" value="NZ_FSRA01000001.1"/>
</dbReference>
<proteinExistence type="predicted"/>
<keyword evidence="1" id="KW-0732">Signal</keyword>
<protein>
    <recommendedName>
        <fullName evidence="4">DUF4856 domain-containing protein</fullName>
    </recommendedName>
</protein>
<organism evidence="2 3">
    <name type="scientific">Chitinophaga niabensis</name>
    <dbReference type="NCBI Taxonomy" id="536979"/>
    <lineage>
        <taxon>Bacteria</taxon>
        <taxon>Pseudomonadati</taxon>
        <taxon>Bacteroidota</taxon>
        <taxon>Chitinophagia</taxon>
        <taxon>Chitinophagales</taxon>
        <taxon>Chitinophagaceae</taxon>
        <taxon>Chitinophaga</taxon>
    </lineage>
</organism>
<accession>A0A1N6D6H0</accession>